<sequence>MRHVGSWDPPQCRTTPFVRAHVEVSRTSNLTGENLHRPAGNSPFTDTESSRYTQFRILSWTMDVTEDGAVTGPRVDGRHTRWTQHRQTRRRELTEAAIVAIRKHGATVGMDEIAAQAGTSKTVIYRHLGDRLGLYLAVCEAVDAQIMSDLRQALSPQIAPSAGASHPAESLLGRNLHEVLMAVIDAYLHLVERDPEVYRFVVRRPLLGVPPESDPVVGLTNAIADTLTQIFSTALTTADKDPAPAATWAHGLIGLVRAAADRWLGNPAREPREVIVRHLADFAAVGLTGVLAPQKAGRPSENDPERKW</sequence>
<protein>
    <submittedName>
        <fullName evidence="4">TetR/AcrR family transcriptional regulator</fullName>
    </submittedName>
</protein>
<dbReference type="Pfam" id="PF19344">
    <property type="entry name" value="TetR_C_32"/>
    <property type="match status" value="1"/>
</dbReference>
<dbReference type="Pfam" id="PF00440">
    <property type="entry name" value="TetR_N"/>
    <property type="match status" value="1"/>
</dbReference>
<dbReference type="Gene3D" id="1.10.357.10">
    <property type="entry name" value="Tetracycline Repressor, domain 2"/>
    <property type="match status" value="1"/>
</dbReference>
<dbReference type="GO" id="GO:0003700">
    <property type="term" value="F:DNA-binding transcription factor activity"/>
    <property type="evidence" value="ECO:0007669"/>
    <property type="project" value="TreeGrafter"/>
</dbReference>
<reference evidence="4 5" key="2">
    <citation type="submission" date="2019-08" db="EMBL/GenBank/DDBJ databases">
        <title>Jejuicoccus antrihumi gen. nov., sp. nov., a new member of the family Dermacoccaceae isolated from a cave.</title>
        <authorList>
            <person name="Schumann P."/>
            <person name="Kim I.S."/>
        </authorList>
    </citation>
    <scope>NUCLEOTIDE SEQUENCE [LARGE SCALE GENOMIC DNA]</scope>
    <source>
        <strain evidence="4 5">C5-26</strain>
    </source>
</reference>
<dbReference type="PANTHER" id="PTHR30055">
    <property type="entry name" value="HTH-TYPE TRANSCRIPTIONAL REGULATOR RUTR"/>
    <property type="match status" value="1"/>
</dbReference>
<dbReference type="AlphaFoldDB" id="A0A563E9P1"/>
<dbReference type="GO" id="GO:0000976">
    <property type="term" value="F:transcription cis-regulatory region binding"/>
    <property type="evidence" value="ECO:0007669"/>
    <property type="project" value="TreeGrafter"/>
</dbReference>
<proteinExistence type="predicted"/>
<dbReference type="InterPro" id="IPR009057">
    <property type="entry name" value="Homeodomain-like_sf"/>
</dbReference>
<keyword evidence="5" id="KW-1185">Reference proteome</keyword>
<dbReference type="OrthoDB" id="4542604at2"/>
<reference evidence="4 5" key="1">
    <citation type="submission" date="2019-05" db="EMBL/GenBank/DDBJ databases">
        <authorList>
            <person name="Lee S.D."/>
        </authorList>
    </citation>
    <scope>NUCLEOTIDE SEQUENCE [LARGE SCALE GENOMIC DNA]</scope>
    <source>
        <strain evidence="4 5">C5-26</strain>
    </source>
</reference>
<dbReference type="SUPFAM" id="SSF48498">
    <property type="entry name" value="Tetracyclin repressor-like, C-terminal domain"/>
    <property type="match status" value="1"/>
</dbReference>
<evidence type="ECO:0000259" key="3">
    <source>
        <dbReference type="PROSITE" id="PS50977"/>
    </source>
</evidence>
<dbReference type="InterPro" id="IPR001647">
    <property type="entry name" value="HTH_TetR"/>
</dbReference>
<evidence type="ECO:0000256" key="1">
    <source>
        <dbReference type="ARBA" id="ARBA00023125"/>
    </source>
</evidence>
<feature type="domain" description="HTH tetR-type" evidence="3">
    <location>
        <begin position="87"/>
        <end position="146"/>
    </location>
</feature>
<dbReference type="Proteomes" id="UP000320244">
    <property type="component" value="Unassembled WGS sequence"/>
</dbReference>
<organism evidence="4 5">
    <name type="scientific">Leekyejoonella antrihumi</name>
    <dbReference type="NCBI Taxonomy" id="1660198"/>
    <lineage>
        <taxon>Bacteria</taxon>
        <taxon>Bacillati</taxon>
        <taxon>Actinomycetota</taxon>
        <taxon>Actinomycetes</taxon>
        <taxon>Micrococcales</taxon>
        <taxon>Dermacoccaceae</taxon>
        <taxon>Leekyejoonella</taxon>
    </lineage>
</organism>
<evidence type="ECO:0000313" key="5">
    <source>
        <dbReference type="Proteomes" id="UP000320244"/>
    </source>
</evidence>
<comment type="caution">
    <text evidence="4">The sequence shown here is derived from an EMBL/GenBank/DDBJ whole genome shotgun (WGS) entry which is preliminary data.</text>
</comment>
<dbReference type="InterPro" id="IPR045823">
    <property type="entry name" value="TetR_C_32"/>
</dbReference>
<dbReference type="EMBL" id="VCQV01000001">
    <property type="protein sequence ID" value="TWP38921.1"/>
    <property type="molecule type" value="Genomic_DNA"/>
</dbReference>
<dbReference type="PANTHER" id="PTHR30055:SF160">
    <property type="entry name" value="TRANSCRIPTIONAL REGULATORY PROTEIN (PROBABLY ASNC-FAMILY)-RELATED"/>
    <property type="match status" value="1"/>
</dbReference>
<dbReference type="InterPro" id="IPR036271">
    <property type="entry name" value="Tet_transcr_reg_TetR-rel_C_sf"/>
</dbReference>
<dbReference type="InterPro" id="IPR050109">
    <property type="entry name" value="HTH-type_TetR-like_transc_reg"/>
</dbReference>
<dbReference type="SUPFAM" id="SSF46689">
    <property type="entry name" value="Homeodomain-like"/>
    <property type="match status" value="1"/>
</dbReference>
<evidence type="ECO:0000313" key="4">
    <source>
        <dbReference type="EMBL" id="TWP38921.1"/>
    </source>
</evidence>
<feature type="DNA-binding region" description="H-T-H motif" evidence="2">
    <location>
        <begin position="109"/>
        <end position="128"/>
    </location>
</feature>
<accession>A0A563E9P1</accession>
<dbReference type="PROSITE" id="PS50977">
    <property type="entry name" value="HTH_TETR_2"/>
    <property type="match status" value="1"/>
</dbReference>
<keyword evidence="1 2" id="KW-0238">DNA-binding</keyword>
<name>A0A563E9P1_9MICO</name>
<gene>
    <name evidence="4" type="ORF">FGL98_00515</name>
</gene>
<evidence type="ECO:0000256" key="2">
    <source>
        <dbReference type="PROSITE-ProRule" id="PRU00335"/>
    </source>
</evidence>